<gene>
    <name evidence="3" type="ORF">EOD41_08485</name>
</gene>
<keyword evidence="4" id="KW-1185">Reference proteome</keyword>
<dbReference type="Gene3D" id="2.70.70.10">
    <property type="entry name" value="Glucose Permease (Domain IIA)"/>
    <property type="match status" value="1"/>
</dbReference>
<proteinExistence type="predicted"/>
<dbReference type="RefSeq" id="WP_127704343.1">
    <property type="nucleotide sequence ID" value="NZ_SACK01000002.1"/>
</dbReference>
<sequence>MDASELLVQHLQKYPLRVSKVVDIKPDDCLLHMDLTAGNSELNPQLLKDVQAFDGWVTKKLNDSGCRYGVGGYMENRVIYASREHFDTDAEPRSIHLGVDIWAAAGTPVYTPLDGIVHSFLDNDNFGDYGPTIVLQHDIAGLTLYSLYGHLNRASLNNLTVGQKVNSGQHIASFGNLDENGNWPPHLHFQLMLDMEGKKGDYPGVCRPSEKGRYLKNVPDPDILLQINNRL</sequence>
<evidence type="ECO:0000313" key="3">
    <source>
        <dbReference type="EMBL" id="RVU01979.1"/>
    </source>
</evidence>
<dbReference type="CDD" id="cd12797">
    <property type="entry name" value="M23_peptidase"/>
    <property type="match status" value="1"/>
</dbReference>
<dbReference type="InterPro" id="IPR050570">
    <property type="entry name" value="Cell_wall_metabolism_enzyme"/>
</dbReference>
<evidence type="ECO:0000259" key="2">
    <source>
        <dbReference type="Pfam" id="PF01551"/>
    </source>
</evidence>
<dbReference type="GO" id="GO:0004222">
    <property type="term" value="F:metalloendopeptidase activity"/>
    <property type="evidence" value="ECO:0007669"/>
    <property type="project" value="TreeGrafter"/>
</dbReference>
<name>A0A3S2UMH1_9SPHI</name>
<dbReference type="OrthoDB" id="9801052at2"/>
<organism evidence="3 4">
    <name type="scientific">Mucilaginibacter limnophilus</name>
    <dbReference type="NCBI Taxonomy" id="1932778"/>
    <lineage>
        <taxon>Bacteria</taxon>
        <taxon>Pseudomonadati</taxon>
        <taxon>Bacteroidota</taxon>
        <taxon>Sphingobacteriia</taxon>
        <taxon>Sphingobacteriales</taxon>
        <taxon>Sphingobacteriaceae</taxon>
        <taxon>Mucilaginibacter</taxon>
    </lineage>
</organism>
<dbReference type="SUPFAM" id="SSF51261">
    <property type="entry name" value="Duplicated hybrid motif"/>
    <property type="match status" value="1"/>
</dbReference>
<accession>A0A3S2UMH1</accession>
<evidence type="ECO:0000313" key="4">
    <source>
        <dbReference type="Proteomes" id="UP000282759"/>
    </source>
</evidence>
<dbReference type="AlphaFoldDB" id="A0A3S2UMH1"/>
<dbReference type="Pfam" id="PF01551">
    <property type="entry name" value="Peptidase_M23"/>
    <property type="match status" value="1"/>
</dbReference>
<reference evidence="3 4" key="1">
    <citation type="submission" date="2019-01" db="EMBL/GenBank/DDBJ databases">
        <authorList>
            <person name="Chen W.-M."/>
        </authorList>
    </citation>
    <scope>NUCLEOTIDE SEQUENCE [LARGE SCALE GENOMIC DNA]</scope>
    <source>
        <strain evidence="3 4">YBJ-36</strain>
    </source>
</reference>
<evidence type="ECO:0000256" key="1">
    <source>
        <dbReference type="ARBA" id="ARBA00022729"/>
    </source>
</evidence>
<feature type="domain" description="M23ase beta-sheet core" evidence="2">
    <location>
        <begin position="95"/>
        <end position="193"/>
    </location>
</feature>
<comment type="caution">
    <text evidence="3">The sequence shown here is derived from an EMBL/GenBank/DDBJ whole genome shotgun (WGS) entry which is preliminary data.</text>
</comment>
<dbReference type="PANTHER" id="PTHR21666">
    <property type="entry name" value="PEPTIDASE-RELATED"/>
    <property type="match status" value="1"/>
</dbReference>
<dbReference type="EMBL" id="SACK01000002">
    <property type="protein sequence ID" value="RVU01979.1"/>
    <property type="molecule type" value="Genomic_DNA"/>
</dbReference>
<dbReference type="InterPro" id="IPR011055">
    <property type="entry name" value="Dup_hybrid_motif"/>
</dbReference>
<dbReference type="PANTHER" id="PTHR21666:SF289">
    <property type="entry name" value="L-ALA--D-GLU ENDOPEPTIDASE"/>
    <property type="match status" value="1"/>
</dbReference>
<dbReference type="Proteomes" id="UP000282759">
    <property type="component" value="Unassembled WGS sequence"/>
</dbReference>
<keyword evidence="1" id="KW-0732">Signal</keyword>
<dbReference type="InterPro" id="IPR016047">
    <property type="entry name" value="M23ase_b-sheet_dom"/>
</dbReference>
<protein>
    <submittedName>
        <fullName evidence="3">Peptidase M23</fullName>
    </submittedName>
</protein>